<dbReference type="Gene3D" id="3.40.630.30">
    <property type="match status" value="1"/>
</dbReference>
<sequence length="310" mass="34866">MENRPPLLPLQQSPEFARCLIAMGQLVTHHVCNSSGLSWQVQSKGIGGFGLVDLVTRGPVGNMEAWLQHWQQYHNTTPLLLNAPPCRSDLLRNHGFWPLITPVTLGITDLGGAQNMRSAMGQKWRNRLRRAEACKIKVKCYDLQDRHWLIATEDTQARQKGYRGYPAGFSTMFGQINPGQAKVFEAQYQGEIIAGIVVLLHRRMATWQIGHNLPEGRQLNAMNLLLWRAMCWLSERGYIQLDLGVLNGKDAEALTRFKLGIGANAQRQGGTWLYMNTLAPLARRLPSRLSGFRNFCGGEPETFKVSEPFS</sequence>
<gene>
    <name evidence="2" type="ORF">H1D41_10755</name>
</gene>
<comment type="caution">
    <text evidence="2">The sequence shown here is derived from an EMBL/GenBank/DDBJ whole genome shotgun (WGS) entry which is preliminary data.</text>
</comment>
<name>A0A8J7LQB4_9RHOB</name>
<dbReference type="Pfam" id="PF13480">
    <property type="entry name" value="Acetyltransf_6"/>
    <property type="match status" value="1"/>
</dbReference>
<keyword evidence="3" id="KW-1185">Reference proteome</keyword>
<dbReference type="PANTHER" id="PTHR36174">
    <property type="entry name" value="LIPID II:GLYCINE GLYCYLTRANSFERASE"/>
    <property type="match status" value="1"/>
</dbReference>
<dbReference type="InterPro" id="IPR038740">
    <property type="entry name" value="BioF2-like_GNAT_dom"/>
</dbReference>
<evidence type="ECO:0000313" key="3">
    <source>
        <dbReference type="Proteomes" id="UP000640583"/>
    </source>
</evidence>
<dbReference type="InterPro" id="IPR050644">
    <property type="entry name" value="PG_Glycine_Bridge_Synth"/>
</dbReference>
<protein>
    <submittedName>
        <fullName evidence="2">GNAT family N-acetyltransferase</fullName>
    </submittedName>
</protein>
<feature type="domain" description="BioF2-like acetyltransferase" evidence="1">
    <location>
        <begin position="125"/>
        <end position="245"/>
    </location>
</feature>
<dbReference type="AlphaFoldDB" id="A0A8J7LQB4"/>
<proteinExistence type="predicted"/>
<reference evidence="2" key="1">
    <citation type="submission" date="2020-10" db="EMBL/GenBank/DDBJ databases">
        <title>Paenihalocynthiibacter styelae gen. nov., sp. nov., isolated from stalked sea squirt Styela clava.</title>
        <authorList>
            <person name="Kim Y.-O."/>
            <person name="Yoon J.-H."/>
        </authorList>
    </citation>
    <scope>NUCLEOTIDE SEQUENCE</scope>
    <source>
        <strain evidence="2">MYP1-1</strain>
    </source>
</reference>
<dbReference type="Proteomes" id="UP000640583">
    <property type="component" value="Unassembled WGS sequence"/>
</dbReference>
<evidence type="ECO:0000259" key="1">
    <source>
        <dbReference type="Pfam" id="PF13480"/>
    </source>
</evidence>
<dbReference type="EMBL" id="JADCKQ010000007">
    <property type="protein sequence ID" value="MBI1494117.1"/>
    <property type="molecule type" value="Genomic_DNA"/>
</dbReference>
<accession>A0A8J7LQB4</accession>
<dbReference type="SUPFAM" id="SSF55729">
    <property type="entry name" value="Acyl-CoA N-acyltransferases (Nat)"/>
    <property type="match status" value="1"/>
</dbReference>
<dbReference type="InterPro" id="IPR016181">
    <property type="entry name" value="Acyl_CoA_acyltransferase"/>
</dbReference>
<evidence type="ECO:0000313" key="2">
    <source>
        <dbReference type="EMBL" id="MBI1494117.1"/>
    </source>
</evidence>
<organism evidence="2 3">
    <name type="scientific">Halocynthiibacter styelae</name>
    <dbReference type="NCBI Taxonomy" id="2761955"/>
    <lineage>
        <taxon>Bacteria</taxon>
        <taxon>Pseudomonadati</taxon>
        <taxon>Pseudomonadota</taxon>
        <taxon>Alphaproteobacteria</taxon>
        <taxon>Rhodobacterales</taxon>
        <taxon>Paracoccaceae</taxon>
        <taxon>Halocynthiibacter</taxon>
    </lineage>
</organism>
<dbReference type="PANTHER" id="PTHR36174:SF1">
    <property type="entry name" value="LIPID II:GLYCINE GLYCYLTRANSFERASE"/>
    <property type="match status" value="1"/>
</dbReference>